<sequence length="109" mass="11943">MRKRRHSSHVPLATLLLSTVLVVAIHDVSADCGGSMEKCGQIGEDGFLMESETSRRILQAARHISYGAIGHDSPACGNPQRGRPYRGTCLPPPSTNHNRGCSNIYRCRR</sequence>
<protein>
    <submittedName>
        <fullName evidence="8">Uncharacterized protein</fullName>
    </submittedName>
</protein>
<keyword evidence="5 7" id="KW-0732">Signal</keyword>
<keyword evidence="3" id="KW-0964">Secreted</keyword>
<dbReference type="EMBL" id="GGEC01004356">
    <property type="protein sequence ID" value="MBW84839.1"/>
    <property type="molecule type" value="Transcribed_RNA"/>
</dbReference>
<evidence type="ECO:0000313" key="8">
    <source>
        <dbReference type="EMBL" id="MBW84839.1"/>
    </source>
</evidence>
<dbReference type="PANTHER" id="PTHR33136:SF4">
    <property type="entry name" value="PROTEIN RALF-LIKE 32"/>
    <property type="match status" value="1"/>
</dbReference>
<dbReference type="GO" id="GO:0009506">
    <property type="term" value="C:plasmodesma"/>
    <property type="evidence" value="ECO:0007669"/>
    <property type="project" value="TreeGrafter"/>
</dbReference>
<dbReference type="GO" id="GO:0005179">
    <property type="term" value="F:hormone activity"/>
    <property type="evidence" value="ECO:0007669"/>
    <property type="project" value="UniProtKB-KW"/>
</dbReference>
<reference evidence="8" key="1">
    <citation type="submission" date="2018-02" db="EMBL/GenBank/DDBJ databases">
        <title>Rhizophora mucronata_Transcriptome.</title>
        <authorList>
            <person name="Meera S.P."/>
            <person name="Sreeshan A."/>
            <person name="Augustine A."/>
        </authorList>
    </citation>
    <scope>NUCLEOTIDE SEQUENCE</scope>
    <source>
        <tissue evidence="8">Leaf</tissue>
    </source>
</reference>
<evidence type="ECO:0000256" key="7">
    <source>
        <dbReference type="SAM" id="SignalP"/>
    </source>
</evidence>
<organism evidence="8">
    <name type="scientific">Rhizophora mucronata</name>
    <name type="common">Asiatic mangrove</name>
    <dbReference type="NCBI Taxonomy" id="61149"/>
    <lineage>
        <taxon>Eukaryota</taxon>
        <taxon>Viridiplantae</taxon>
        <taxon>Streptophyta</taxon>
        <taxon>Embryophyta</taxon>
        <taxon>Tracheophyta</taxon>
        <taxon>Spermatophyta</taxon>
        <taxon>Magnoliopsida</taxon>
        <taxon>eudicotyledons</taxon>
        <taxon>Gunneridae</taxon>
        <taxon>Pentapetalae</taxon>
        <taxon>rosids</taxon>
        <taxon>fabids</taxon>
        <taxon>Malpighiales</taxon>
        <taxon>Rhizophoraceae</taxon>
        <taxon>Rhizophora</taxon>
    </lineage>
</organism>
<keyword evidence="6" id="KW-1015">Disulfide bond</keyword>
<keyword evidence="4" id="KW-0372">Hormone</keyword>
<feature type="signal peptide" evidence="7">
    <location>
        <begin position="1"/>
        <end position="30"/>
    </location>
</feature>
<evidence type="ECO:0000256" key="5">
    <source>
        <dbReference type="ARBA" id="ARBA00022729"/>
    </source>
</evidence>
<dbReference type="GO" id="GO:0019722">
    <property type="term" value="P:calcium-mediated signaling"/>
    <property type="evidence" value="ECO:0007669"/>
    <property type="project" value="TreeGrafter"/>
</dbReference>
<dbReference type="AlphaFoldDB" id="A0A2P2IUE2"/>
<dbReference type="GO" id="GO:0040008">
    <property type="term" value="P:regulation of growth"/>
    <property type="evidence" value="ECO:0007669"/>
    <property type="project" value="UniProtKB-ARBA"/>
</dbReference>
<dbReference type="GO" id="GO:0005576">
    <property type="term" value="C:extracellular region"/>
    <property type="evidence" value="ECO:0007669"/>
    <property type="project" value="UniProtKB-SubCell"/>
</dbReference>
<accession>A0A2P2IUE2</accession>
<evidence type="ECO:0000256" key="1">
    <source>
        <dbReference type="ARBA" id="ARBA00004613"/>
    </source>
</evidence>
<name>A0A2P2IUE2_RHIMU</name>
<proteinExistence type="inferred from homology"/>
<evidence type="ECO:0000256" key="6">
    <source>
        <dbReference type="ARBA" id="ARBA00023157"/>
    </source>
</evidence>
<comment type="subcellular location">
    <subcellularLocation>
        <location evidence="1">Secreted</location>
    </subcellularLocation>
</comment>
<evidence type="ECO:0000256" key="2">
    <source>
        <dbReference type="ARBA" id="ARBA00009178"/>
    </source>
</evidence>
<comment type="similarity">
    <text evidence="2">Belongs to the plant rapid alkalinization factor (RALF) family.</text>
</comment>
<dbReference type="PANTHER" id="PTHR33136">
    <property type="entry name" value="RAPID ALKALINIZATION FACTOR-LIKE"/>
    <property type="match status" value="1"/>
</dbReference>
<evidence type="ECO:0000256" key="3">
    <source>
        <dbReference type="ARBA" id="ARBA00022525"/>
    </source>
</evidence>
<evidence type="ECO:0000256" key="4">
    <source>
        <dbReference type="ARBA" id="ARBA00022702"/>
    </source>
</evidence>
<dbReference type="Pfam" id="PF05498">
    <property type="entry name" value="RALF"/>
    <property type="match status" value="1"/>
</dbReference>
<dbReference type="InterPro" id="IPR008801">
    <property type="entry name" value="RALF"/>
</dbReference>
<feature type="chain" id="PRO_5015163341" evidence="7">
    <location>
        <begin position="31"/>
        <end position="109"/>
    </location>
</feature>